<evidence type="ECO:0000256" key="1">
    <source>
        <dbReference type="PROSITE-ProRule" id="PRU00176"/>
    </source>
</evidence>
<dbReference type="OrthoDB" id="193499at2759"/>
<feature type="domain" description="RRM" evidence="3">
    <location>
        <begin position="189"/>
        <end position="267"/>
    </location>
</feature>
<feature type="compositionally biased region" description="Basic and acidic residues" evidence="2">
    <location>
        <begin position="303"/>
        <end position="314"/>
    </location>
</feature>
<dbReference type="Pfam" id="PF00076">
    <property type="entry name" value="RRM_1"/>
    <property type="match status" value="1"/>
</dbReference>
<dbReference type="InterPro" id="IPR000504">
    <property type="entry name" value="RRM_dom"/>
</dbReference>
<dbReference type="Gene3D" id="3.30.70.330">
    <property type="match status" value="1"/>
</dbReference>
<keyword evidence="5" id="KW-1185">Reference proteome</keyword>
<evidence type="ECO:0000259" key="3">
    <source>
        <dbReference type="PROSITE" id="PS50102"/>
    </source>
</evidence>
<dbReference type="SMART" id="SM00361">
    <property type="entry name" value="RRM_1"/>
    <property type="match status" value="1"/>
</dbReference>
<dbReference type="EMBL" id="LDAU01000180">
    <property type="protein sequence ID" value="KRX00951.1"/>
    <property type="molecule type" value="Genomic_DNA"/>
</dbReference>
<comment type="caution">
    <text evidence="4">The sequence shown here is derived from an EMBL/GenBank/DDBJ whole genome shotgun (WGS) entry which is preliminary data.</text>
</comment>
<organism evidence="4 5">
    <name type="scientific">Pseudocohnilembus persalinus</name>
    <name type="common">Ciliate</name>
    <dbReference type="NCBI Taxonomy" id="266149"/>
    <lineage>
        <taxon>Eukaryota</taxon>
        <taxon>Sar</taxon>
        <taxon>Alveolata</taxon>
        <taxon>Ciliophora</taxon>
        <taxon>Intramacronucleata</taxon>
        <taxon>Oligohymenophorea</taxon>
        <taxon>Scuticociliatia</taxon>
        <taxon>Philasterida</taxon>
        <taxon>Pseudocohnilembidae</taxon>
        <taxon>Pseudocohnilembus</taxon>
    </lineage>
</organism>
<evidence type="ECO:0000313" key="5">
    <source>
        <dbReference type="Proteomes" id="UP000054937"/>
    </source>
</evidence>
<feature type="compositionally biased region" description="Basic residues" evidence="2">
    <location>
        <begin position="315"/>
        <end position="324"/>
    </location>
</feature>
<dbReference type="InParanoid" id="A0A0V0QFJ6"/>
<dbReference type="InterPro" id="IPR012677">
    <property type="entry name" value="Nucleotide-bd_a/b_plait_sf"/>
</dbReference>
<keyword evidence="1" id="KW-0694">RNA-binding</keyword>
<feature type="compositionally biased region" description="Basic residues" evidence="2">
    <location>
        <begin position="342"/>
        <end position="354"/>
    </location>
</feature>
<dbReference type="PROSITE" id="PS50102">
    <property type="entry name" value="RRM"/>
    <property type="match status" value="1"/>
</dbReference>
<evidence type="ECO:0000256" key="2">
    <source>
        <dbReference type="SAM" id="MobiDB-lite"/>
    </source>
</evidence>
<dbReference type="InterPro" id="IPR035979">
    <property type="entry name" value="RBD_domain_sf"/>
</dbReference>
<feature type="region of interest" description="Disordered" evidence="2">
    <location>
        <begin position="271"/>
        <end position="354"/>
    </location>
</feature>
<reference evidence="4 5" key="1">
    <citation type="journal article" date="2015" name="Sci. Rep.">
        <title>Genome of the facultative scuticociliatosis pathogen Pseudocohnilembus persalinus provides insight into its virulence through horizontal gene transfer.</title>
        <authorList>
            <person name="Xiong J."/>
            <person name="Wang G."/>
            <person name="Cheng J."/>
            <person name="Tian M."/>
            <person name="Pan X."/>
            <person name="Warren A."/>
            <person name="Jiang C."/>
            <person name="Yuan D."/>
            <person name="Miao W."/>
        </authorList>
    </citation>
    <scope>NUCLEOTIDE SEQUENCE [LARGE SCALE GENOMIC DNA]</scope>
    <source>
        <strain evidence="4">36N120E</strain>
    </source>
</reference>
<dbReference type="Proteomes" id="UP000054937">
    <property type="component" value="Unassembled WGS sequence"/>
</dbReference>
<feature type="compositionally biased region" description="Acidic residues" evidence="2">
    <location>
        <begin position="292"/>
        <end position="302"/>
    </location>
</feature>
<dbReference type="SMART" id="SM00360">
    <property type="entry name" value="RRM"/>
    <property type="match status" value="1"/>
</dbReference>
<sequence>MDDKQLNKQTKSLQNLETLRHLQKPQPQQKYQLNIPNNQNNFVNQKSTQKLSSNQLEQIGSLNEIKEIPQFQNKSRGSIQINQKHRSIIDIQYQLENNINNNQNQNQNSQIQSGNGQNLKCMEQKIKTYDQNQLLQEISKQQEKFPNKLMENAEKLQKQMQIIEQKAQKINEAKFKMQNDNINNIINTNYLLIAGIPDKIKESELASIFGTFGEIRSVNIPKEMSSGKQRGFAFVEYEDIEDAEHAIMNYNNTEIEGKVIKVQKSKKNNKSAFGKAIWHEEEEERKKKAEQEKEEEENEQQMEEFRKKQEEAQKKKQNINKKPQKNTTENPVKNDAYNDHMHKNKFYMKHNHFD</sequence>
<gene>
    <name evidence="4" type="ORF">PPERSA_09557</name>
</gene>
<dbReference type="GO" id="GO:0003723">
    <property type="term" value="F:RNA binding"/>
    <property type="evidence" value="ECO:0007669"/>
    <property type="project" value="UniProtKB-UniRule"/>
</dbReference>
<proteinExistence type="predicted"/>
<evidence type="ECO:0000313" key="4">
    <source>
        <dbReference type="EMBL" id="KRX00951.1"/>
    </source>
</evidence>
<accession>A0A0V0QFJ6</accession>
<dbReference type="PANTHER" id="PTHR48037:SF1">
    <property type="entry name" value="RRM DOMAIN-CONTAINING PROTEIN"/>
    <property type="match status" value="1"/>
</dbReference>
<name>A0A0V0QFJ6_PSEPJ</name>
<protein>
    <recommendedName>
        <fullName evidence="3">RRM domain-containing protein</fullName>
    </recommendedName>
</protein>
<dbReference type="SUPFAM" id="SSF54928">
    <property type="entry name" value="RNA-binding domain, RBD"/>
    <property type="match status" value="1"/>
</dbReference>
<dbReference type="InterPro" id="IPR003954">
    <property type="entry name" value="RRM_euk-type"/>
</dbReference>
<dbReference type="AlphaFoldDB" id="A0A0V0QFJ6"/>
<dbReference type="PANTHER" id="PTHR48037">
    <property type="entry name" value="ATPASE E1"/>
    <property type="match status" value="1"/>
</dbReference>